<organism evidence="1 2">
    <name type="scientific">Bonamia ostreae</name>
    <dbReference type="NCBI Taxonomy" id="126728"/>
    <lineage>
        <taxon>Eukaryota</taxon>
        <taxon>Sar</taxon>
        <taxon>Rhizaria</taxon>
        <taxon>Endomyxa</taxon>
        <taxon>Ascetosporea</taxon>
        <taxon>Haplosporida</taxon>
        <taxon>Bonamia</taxon>
    </lineage>
</organism>
<sequence length="101" mass="11580">MILAKKAKLSFNNNDDFLEKLAEKSDSVFSEAEKLFSNSQNGPTTEEKFETDFSKLFDKIIPILKNFKNDSLVLAKVINLLSKGFNRCLKLYRNDSKKVLN</sequence>
<evidence type="ECO:0000313" key="1">
    <source>
        <dbReference type="EMBL" id="MES1922880.1"/>
    </source>
</evidence>
<keyword evidence="2" id="KW-1185">Reference proteome</keyword>
<accession>A0ABV2AT89</accession>
<reference evidence="1 2" key="1">
    <citation type="journal article" date="2024" name="BMC Biol.">
        <title>Comparative genomics of Ascetosporea gives new insight into the evolutionary basis for animal parasitism in Rhizaria.</title>
        <authorList>
            <person name="Hiltunen Thoren M."/>
            <person name="Onut-Brannstrom I."/>
            <person name="Alfjorden A."/>
            <person name="Peckova H."/>
            <person name="Swords F."/>
            <person name="Hooper C."/>
            <person name="Holzer A.S."/>
            <person name="Bass D."/>
            <person name="Burki F."/>
        </authorList>
    </citation>
    <scope>NUCLEOTIDE SEQUENCE [LARGE SCALE GENOMIC DNA]</scope>
    <source>
        <strain evidence="1">20-A016</strain>
    </source>
</reference>
<proteinExistence type="predicted"/>
<evidence type="ECO:0000313" key="2">
    <source>
        <dbReference type="Proteomes" id="UP001439008"/>
    </source>
</evidence>
<dbReference type="Proteomes" id="UP001439008">
    <property type="component" value="Unassembled WGS sequence"/>
</dbReference>
<name>A0ABV2AT89_9EUKA</name>
<dbReference type="EMBL" id="JBDODL010003955">
    <property type="protein sequence ID" value="MES1922880.1"/>
    <property type="molecule type" value="Genomic_DNA"/>
</dbReference>
<gene>
    <name evidence="1" type="ORF">MHBO_004409</name>
</gene>
<protein>
    <submittedName>
        <fullName evidence="1">Uncharacterized protein</fullName>
    </submittedName>
</protein>
<comment type="caution">
    <text evidence="1">The sequence shown here is derived from an EMBL/GenBank/DDBJ whole genome shotgun (WGS) entry which is preliminary data.</text>
</comment>